<protein>
    <submittedName>
        <fullName evidence="2">Uncharacterized protein</fullName>
    </submittedName>
</protein>
<dbReference type="Proteomes" id="UP001217089">
    <property type="component" value="Unassembled WGS sequence"/>
</dbReference>
<gene>
    <name evidence="2" type="ORF">KUTeg_020475</name>
</gene>
<sequence length="159" mass="17779">MITLLFVFINVILRAQGQKLNNNETLPFCVTPHSPPQVNENRKKLHEENGTNTRVVGDKLVFPNGNIYKDKVTTPKAEDILTIDDEETEKLDKISIKTSSKIFESGNHSVAFGGNTCPIAQARIVNKKMSSNPVHACASHRILVYRTTDKDGTLHKRIL</sequence>
<evidence type="ECO:0000313" key="3">
    <source>
        <dbReference type="Proteomes" id="UP001217089"/>
    </source>
</evidence>
<dbReference type="EMBL" id="JARBDR010000918">
    <property type="protein sequence ID" value="KAJ8301488.1"/>
    <property type="molecule type" value="Genomic_DNA"/>
</dbReference>
<accession>A0ABQ9E806</accession>
<name>A0ABQ9E806_TEGGR</name>
<proteinExistence type="predicted"/>
<keyword evidence="3" id="KW-1185">Reference proteome</keyword>
<reference evidence="2 3" key="1">
    <citation type="submission" date="2022-12" db="EMBL/GenBank/DDBJ databases">
        <title>Chromosome-level genome of Tegillarca granosa.</title>
        <authorList>
            <person name="Kim J."/>
        </authorList>
    </citation>
    <scope>NUCLEOTIDE SEQUENCE [LARGE SCALE GENOMIC DNA]</scope>
    <source>
        <strain evidence="2">Teg-2019</strain>
        <tissue evidence="2">Adductor muscle</tissue>
    </source>
</reference>
<keyword evidence="1" id="KW-0732">Signal</keyword>
<comment type="caution">
    <text evidence="2">The sequence shown here is derived from an EMBL/GenBank/DDBJ whole genome shotgun (WGS) entry which is preliminary data.</text>
</comment>
<feature type="chain" id="PRO_5047284389" evidence="1">
    <location>
        <begin position="18"/>
        <end position="159"/>
    </location>
</feature>
<organism evidence="2 3">
    <name type="scientific">Tegillarca granosa</name>
    <name type="common">Malaysian cockle</name>
    <name type="synonym">Anadara granosa</name>
    <dbReference type="NCBI Taxonomy" id="220873"/>
    <lineage>
        <taxon>Eukaryota</taxon>
        <taxon>Metazoa</taxon>
        <taxon>Spiralia</taxon>
        <taxon>Lophotrochozoa</taxon>
        <taxon>Mollusca</taxon>
        <taxon>Bivalvia</taxon>
        <taxon>Autobranchia</taxon>
        <taxon>Pteriomorphia</taxon>
        <taxon>Arcoida</taxon>
        <taxon>Arcoidea</taxon>
        <taxon>Arcidae</taxon>
        <taxon>Tegillarca</taxon>
    </lineage>
</organism>
<feature type="signal peptide" evidence="1">
    <location>
        <begin position="1"/>
        <end position="17"/>
    </location>
</feature>
<evidence type="ECO:0000313" key="2">
    <source>
        <dbReference type="EMBL" id="KAJ8301488.1"/>
    </source>
</evidence>
<evidence type="ECO:0000256" key="1">
    <source>
        <dbReference type="SAM" id="SignalP"/>
    </source>
</evidence>